<feature type="transmembrane region" description="Helical" evidence="1">
    <location>
        <begin position="55"/>
        <end position="71"/>
    </location>
</feature>
<dbReference type="Pfam" id="PF13387">
    <property type="entry name" value="Lnb_N"/>
    <property type="match status" value="1"/>
</dbReference>
<protein>
    <recommendedName>
        <fullName evidence="2">Lnb N-terminal periplasmic domain-containing protein</fullName>
    </recommendedName>
</protein>
<reference evidence="3 4" key="1">
    <citation type="submission" date="2016-10" db="EMBL/GenBank/DDBJ databases">
        <title>Rhodobacter sp. LPB0142, isolated from sea water.</title>
        <authorList>
            <person name="Kim E."/>
            <person name="Yi H."/>
        </authorList>
    </citation>
    <scope>NUCLEOTIDE SEQUENCE [LARGE SCALE GENOMIC DNA]</scope>
    <source>
        <strain evidence="3 4">LPB0142</strain>
    </source>
</reference>
<dbReference type="InterPro" id="IPR025178">
    <property type="entry name" value="Lnb_N"/>
</dbReference>
<sequence length="319" mass="35330">MAERAAFWGAWLAAAAWGAGALWVQFAGPARLGAWAALGIALLAAAGLRRLGARFGWAALVAAWLSLLFWYQGITPRQDRDWALDVSRGVVARVAGERVTLSNLRDFDWTSPEAATPRWITRRYDLADLESTDMITSVWSNPLIAHLLVSFGFKGGEHVVFSVEIRREEGEAFNEIGGFFRQFELVLIGATERDIVKLRTNFRKEEVRLYPVILSPEARRALFLAYLDLARRLEEEPQFYNTLTANCTTVVYHLAKRLWPGLRPDWRIVASGELPAYLESLGILGGEGALAAREAAALITPRAQSAGEAADFSAAIRAR</sequence>
<dbReference type="STRING" id="1850250.LPB142_05770"/>
<name>A0A1D9MAI8_9RHOB</name>
<dbReference type="Proteomes" id="UP000176562">
    <property type="component" value="Chromosome"/>
</dbReference>
<feature type="transmembrane region" description="Helical" evidence="1">
    <location>
        <begin position="31"/>
        <end position="48"/>
    </location>
</feature>
<keyword evidence="4" id="KW-1185">Reference proteome</keyword>
<dbReference type="RefSeq" id="WP_071165786.1">
    <property type="nucleotide sequence ID" value="NZ_CP017781.1"/>
</dbReference>
<feature type="domain" description="Lnb N-terminal periplasmic" evidence="2">
    <location>
        <begin position="116"/>
        <end position="270"/>
    </location>
</feature>
<accession>A0A1D9MAI8</accession>
<evidence type="ECO:0000259" key="2">
    <source>
        <dbReference type="Pfam" id="PF13387"/>
    </source>
</evidence>
<proteinExistence type="predicted"/>
<dbReference type="AlphaFoldDB" id="A0A1D9MAI8"/>
<organism evidence="3 4">
    <name type="scientific">Rhodobacter xanthinilyticus</name>
    <dbReference type="NCBI Taxonomy" id="1850250"/>
    <lineage>
        <taxon>Bacteria</taxon>
        <taxon>Pseudomonadati</taxon>
        <taxon>Pseudomonadota</taxon>
        <taxon>Alphaproteobacteria</taxon>
        <taxon>Rhodobacterales</taxon>
        <taxon>Rhodobacter group</taxon>
        <taxon>Rhodobacter</taxon>
    </lineage>
</organism>
<gene>
    <name evidence="3" type="ORF">LPB142_05770</name>
</gene>
<evidence type="ECO:0000256" key="1">
    <source>
        <dbReference type="SAM" id="Phobius"/>
    </source>
</evidence>
<keyword evidence="1" id="KW-1133">Transmembrane helix</keyword>
<dbReference type="KEGG" id="rhp:LPB142_05770"/>
<evidence type="ECO:0000313" key="4">
    <source>
        <dbReference type="Proteomes" id="UP000176562"/>
    </source>
</evidence>
<dbReference type="EMBL" id="CP017781">
    <property type="protein sequence ID" value="AOZ68886.1"/>
    <property type="molecule type" value="Genomic_DNA"/>
</dbReference>
<keyword evidence="1" id="KW-0812">Transmembrane</keyword>
<evidence type="ECO:0000313" key="3">
    <source>
        <dbReference type="EMBL" id="AOZ68886.1"/>
    </source>
</evidence>
<keyword evidence="1" id="KW-0472">Membrane</keyword>